<reference evidence="1" key="1">
    <citation type="journal article" date="2021" name="PeerJ">
        <title>Extensive microbial diversity within the chicken gut microbiome revealed by metagenomics and culture.</title>
        <authorList>
            <person name="Gilroy R."/>
            <person name="Ravi A."/>
            <person name="Getino M."/>
            <person name="Pursley I."/>
            <person name="Horton D.L."/>
            <person name="Alikhan N.F."/>
            <person name="Baker D."/>
            <person name="Gharbi K."/>
            <person name="Hall N."/>
            <person name="Watson M."/>
            <person name="Adriaenssens E.M."/>
            <person name="Foster-Nyarko E."/>
            <person name="Jarju S."/>
            <person name="Secka A."/>
            <person name="Antonio M."/>
            <person name="Oren A."/>
            <person name="Chaudhuri R.R."/>
            <person name="La Ragione R."/>
            <person name="Hildebrand F."/>
            <person name="Pallen M.J."/>
        </authorList>
    </citation>
    <scope>NUCLEOTIDE SEQUENCE</scope>
    <source>
        <strain evidence="1">B3-3758</strain>
    </source>
</reference>
<dbReference type="AlphaFoldDB" id="A0A9E2KF17"/>
<organism evidence="1 2">
    <name type="scientific">Candidatus Bacteroides intestinipullorum</name>
    <dbReference type="NCBI Taxonomy" id="2838471"/>
    <lineage>
        <taxon>Bacteria</taxon>
        <taxon>Pseudomonadati</taxon>
        <taxon>Bacteroidota</taxon>
        <taxon>Bacteroidia</taxon>
        <taxon>Bacteroidales</taxon>
        <taxon>Bacteroidaceae</taxon>
        <taxon>Bacteroides</taxon>
    </lineage>
</organism>
<reference evidence="1" key="2">
    <citation type="submission" date="2021-04" db="EMBL/GenBank/DDBJ databases">
        <authorList>
            <person name="Gilroy R."/>
        </authorList>
    </citation>
    <scope>NUCLEOTIDE SEQUENCE</scope>
    <source>
        <strain evidence="1">B3-3758</strain>
    </source>
</reference>
<dbReference type="EMBL" id="JAHLFO010000003">
    <property type="protein sequence ID" value="MBU3812935.1"/>
    <property type="molecule type" value="Genomic_DNA"/>
</dbReference>
<name>A0A9E2KF17_9BACE</name>
<proteinExistence type="predicted"/>
<accession>A0A9E2KF17</accession>
<evidence type="ECO:0000313" key="2">
    <source>
        <dbReference type="Proteomes" id="UP000824236"/>
    </source>
</evidence>
<evidence type="ECO:0000313" key="1">
    <source>
        <dbReference type="EMBL" id="MBU3812935.1"/>
    </source>
</evidence>
<protein>
    <recommendedName>
        <fullName evidence="3">Amidinotransferase</fullName>
    </recommendedName>
</protein>
<dbReference type="SUPFAM" id="SSF55909">
    <property type="entry name" value="Pentein"/>
    <property type="match status" value="1"/>
</dbReference>
<dbReference type="Pfam" id="PF19420">
    <property type="entry name" value="DDAH_eukar"/>
    <property type="match status" value="1"/>
</dbReference>
<gene>
    <name evidence="1" type="ORF">H9791_00290</name>
</gene>
<dbReference type="Gene3D" id="3.75.10.10">
    <property type="entry name" value="L-arginine/glycine Amidinotransferase, Chain A"/>
    <property type="match status" value="1"/>
</dbReference>
<dbReference type="Proteomes" id="UP000824236">
    <property type="component" value="Unassembled WGS sequence"/>
</dbReference>
<evidence type="ECO:0008006" key="3">
    <source>
        <dbReference type="Google" id="ProtNLM"/>
    </source>
</evidence>
<comment type="caution">
    <text evidence="1">The sequence shown here is derived from an EMBL/GenBank/DDBJ whole genome shotgun (WGS) entry which is preliminary data.</text>
</comment>
<sequence>MIKDINMPLFLMNIPTCYSTNVRNNIWMEEYTAKDIVVNKEKAIREIWEVYSFLSSQGFVYLLPTPYDCRLQDLVFVANNGIVLEHLEEETYIASNFRVPNRRGEEIVASKFFEQMGFKVIPCPYLFEGEAELKYLRDNIYIGGYGIRSEKESYDWMASEFDMNIIPLELTDPYNYHLDCTIFPLTRESIIVATEAFTKQEIKQLENVAELIPISIEQAHTGLCNSVRVNNYILNASDIDFLSKRSEDYRLEKSKNIRLEDIAGQNGMEVCYFNMEEYLKGGGLLSCTVLHMNHHSFTKDLL</sequence>